<keyword evidence="7 13" id="KW-0808">Transferase</keyword>
<feature type="binding site" evidence="13">
    <location>
        <position position="285"/>
    </location>
    <ligand>
        <name>S-adenosyl-L-methionine</name>
        <dbReference type="ChEBI" id="CHEBI:59789"/>
    </ligand>
</feature>
<dbReference type="GO" id="GO:0003723">
    <property type="term" value="F:RNA binding"/>
    <property type="evidence" value="ECO:0007669"/>
    <property type="project" value="UniProtKB-UniRule"/>
</dbReference>
<sequence length="446" mass="51296">MNYNARKIAVEILHSVEELKAFSNIEINKRVKVVKDIRDENLIRELVYGVLENKLYIDNIIKNLSRTKYNKIDIIILQILRIGVYQIYFMEHVPDRAACNESVDLTKSFNKKRLSGYVNGILRNASRNKSKEYLPNKKNNLIEYLSIKYSHPKWIVEVFIKDFGESFTEELLKSNNTNPPLSVRVNRNIVTRDELIQILNSHDILAEKTNYSKDGLIVSKPRNITELKEFKEGYFTIQDESSMLVAQVMDPKEGSIVLDICSGPGGKATHIAEAMNNRGKIISRDIFDHKLDLINKNALRLNIDIINTEEYDALIFDDSLKKSVDYCLVDAPCSGLGLLRRKPDIRWNKSIGDLDTLSKMQITILRNAAEYVKTNGILIYSTCTLTKKENMNVINEFLKLNDEYSLVEINTVDMDDNESLKKGYIELYPNIHGTDGFFIAKLKRIK</sequence>
<dbReference type="InterPro" id="IPR035926">
    <property type="entry name" value="NusB-like_sf"/>
</dbReference>
<comment type="catalytic activity">
    <reaction evidence="12">
        <text>cytidine(967) in 16S rRNA + S-adenosyl-L-methionine = 5-methylcytidine(967) in 16S rRNA + S-adenosyl-L-homocysteine + H(+)</text>
        <dbReference type="Rhea" id="RHEA:42748"/>
        <dbReference type="Rhea" id="RHEA-COMP:10219"/>
        <dbReference type="Rhea" id="RHEA-COMP:10220"/>
        <dbReference type="ChEBI" id="CHEBI:15378"/>
        <dbReference type="ChEBI" id="CHEBI:57856"/>
        <dbReference type="ChEBI" id="CHEBI:59789"/>
        <dbReference type="ChEBI" id="CHEBI:74483"/>
        <dbReference type="ChEBI" id="CHEBI:82748"/>
        <dbReference type="EC" id="2.1.1.176"/>
    </reaction>
</comment>
<accession>A0A942Z9W3</accession>
<protein>
    <recommendedName>
        <fullName evidence="3">16S rRNA (cytosine(967)-C(5))-methyltransferase</fullName>
        <ecNumber evidence="3">2.1.1.176</ecNumber>
    </recommendedName>
    <alternativeName>
        <fullName evidence="10">16S rRNA m5C967 methyltransferase</fullName>
    </alternativeName>
    <alternativeName>
        <fullName evidence="11">rRNA (cytosine-C(5)-)-methyltransferase RsmB</fullName>
    </alternativeName>
</protein>
<dbReference type="InterPro" id="IPR004573">
    <property type="entry name" value="rRNA_ssu_MeTfrase_B"/>
</dbReference>
<dbReference type="Pfam" id="PF22458">
    <property type="entry name" value="RsmF-B_ferredox"/>
    <property type="match status" value="1"/>
</dbReference>
<evidence type="ECO:0000313" key="16">
    <source>
        <dbReference type="Proteomes" id="UP000724672"/>
    </source>
</evidence>
<dbReference type="PRINTS" id="PR02008">
    <property type="entry name" value="RCMTFAMILY"/>
</dbReference>
<dbReference type="PROSITE" id="PS51686">
    <property type="entry name" value="SAM_MT_RSMB_NOP"/>
    <property type="match status" value="1"/>
</dbReference>
<keyword evidence="5" id="KW-0698">rRNA processing</keyword>
<dbReference type="EC" id="2.1.1.176" evidence="3"/>
<dbReference type="PANTHER" id="PTHR22807:SF53">
    <property type="entry name" value="RIBOSOMAL RNA SMALL SUBUNIT METHYLTRANSFERASE B-RELATED"/>
    <property type="match status" value="1"/>
</dbReference>
<dbReference type="InterPro" id="IPR054728">
    <property type="entry name" value="RsmB-like_ferredoxin"/>
</dbReference>
<evidence type="ECO:0000313" key="15">
    <source>
        <dbReference type="EMBL" id="MBS4539738.1"/>
    </source>
</evidence>
<keyword evidence="4" id="KW-0963">Cytoplasm</keyword>
<feature type="active site" description="Nucleophile" evidence="13">
    <location>
        <position position="383"/>
    </location>
</feature>
<dbReference type="InterPro" id="IPR029063">
    <property type="entry name" value="SAM-dependent_MTases_sf"/>
</dbReference>
<dbReference type="GO" id="GO:0005737">
    <property type="term" value="C:cytoplasm"/>
    <property type="evidence" value="ECO:0007669"/>
    <property type="project" value="UniProtKB-SubCell"/>
</dbReference>
<keyword evidence="6 13" id="KW-0489">Methyltransferase</keyword>
<evidence type="ECO:0000256" key="8">
    <source>
        <dbReference type="ARBA" id="ARBA00022691"/>
    </source>
</evidence>
<keyword evidence="9 13" id="KW-0694">RNA-binding</keyword>
<evidence type="ECO:0000256" key="10">
    <source>
        <dbReference type="ARBA" id="ARBA00030399"/>
    </source>
</evidence>
<dbReference type="Gene3D" id="1.10.940.10">
    <property type="entry name" value="NusB-like"/>
    <property type="match status" value="1"/>
</dbReference>
<dbReference type="InterPro" id="IPR023267">
    <property type="entry name" value="RCMT"/>
</dbReference>
<dbReference type="NCBIfam" id="NF011494">
    <property type="entry name" value="PRK14902.1"/>
    <property type="match status" value="1"/>
</dbReference>
<dbReference type="RefSeq" id="WP_203367654.1">
    <property type="nucleotide sequence ID" value="NZ_WSFT01000053.1"/>
</dbReference>
<feature type="binding site" evidence="13">
    <location>
        <position position="330"/>
    </location>
    <ligand>
        <name>S-adenosyl-L-methionine</name>
        <dbReference type="ChEBI" id="CHEBI:59789"/>
    </ligand>
</feature>
<comment type="function">
    <text evidence="1">Specifically methylates the cytosine at position 967 (m5C967) of 16S rRNA.</text>
</comment>
<dbReference type="CDD" id="cd02440">
    <property type="entry name" value="AdoMet_MTases"/>
    <property type="match status" value="1"/>
</dbReference>
<dbReference type="GO" id="GO:0008649">
    <property type="term" value="F:rRNA methyltransferase activity"/>
    <property type="evidence" value="ECO:0007669"/>
    <property type="project" value="InterPro"/>
</dbReference>
<evidence type="ECO:0000256" key="5">
    <source>
        <dbReference type="ARBA" id="ARBA00022552"/>
    </source>
</evidence>
<dbReference type="InterPro" id="IPR049560">
    <property type="entry name" value="MeTrfase_RsmB-F_NOP2_cat"/>
</dbReference>
<comment type="similarity">
    <text evidence="13">Belongs to the class I-like SAM-binding methyltransferase superfamily. RsmB/NOP family.</text>
</comment>
<dbReference type="FunFam" id="3.40.50.150:FF:000022">
    <property type="entry name" value="Ribosomal RNA small subunit methyltransferase B"/>
    <property type="match status" value="1"/>
</dbReference>
<feature type="binding site" evidence="13">
    <location>
        <begin position="261"/>
        <end position="267"/>
    </location>
    <ligand>
        <name>S-adenosyl-L-methionine</name>
        <dbReference type="ChEBI" id="CHEBI:59789"/>
    </ligand>
</feature>
<evidence type="ECO:0000256" key="3">
    <source>
        <dbReference type="ARBA" id="ARBA00012140"/>
    </source>
</evidence>
<evidence type="ECO:0000256" key="4">
    <source>
        <dbReference type="ARBA" id="ARBA00022490"/>
    </source>
</evidence>
<keyword evidence="8 13" id="KW-0949">S-adenosyl-L-methionine</keyword>
<evidence type="ECO:0000256" key="1">
    <source>
        <dbReference type="ARBA" id="ARBA00002724"/>
    </source>
</evidence>
<feature type="binding site" evidence="13">
    <location>
        <position position="312"/>
    </location>
    <ligand>
        <name>S-adenosyl-L-methionine</name>
        <dbReference type="ChEBI" id="CHEBI:59789"/>
    </ligand>
</feature>
<organism evidence="15 16">
    <name type="scientific">Anaeromonas frigoriresistens</name>
    <dbReference type="NCBI Taxonomy" id="2683708"/>
    <lineage>
        <taxon>Bacteria</taxon>
        <taxon>Bacillati</taxon>
        <taxon>Bacillota</taxon>
        <taxon>Tissierellia</taxon>
        <taxon>Tissierellales</taxon>
        <taxon>Thermohalobacteraceae</taxon>
        <taxon>Anaeromonas</taxon>
    </lineage>
</organism>
<dbReference type="Gene3D" id="3.30.70.1170">
    <property type="entry name" value="Sun protein, domain 3"/>
    <property type="match status" value="1"/>
</dbReference>
<evidence type="ECO:0000259" key="14">
    <source>
        <dbReference type="PROSITE" id="PS51686"/>
    </source>
</evidence>
<comment type="caution">
    <text evidence="15">The sequence shown here is derived from an EMBL/GenBank/DDBJ whole genome shotgun (WGS) entry which is preliminary data.</text>
</comment>
<dbReference type="GO" id="GO:0006355">
    <property type="term" value="P:regulation of DNA-templated transcription"/>
    <property type="evidence" value="ECO:0007669"/>
    <property type="project" value="InterPro"/>
</dbReference>
<name>A0A942Z9W3_9FIRM</name>
<dbReference type="InterPro" id="IPR006027">
    <property type="entry name" value="NusB_RsmB_TIM44"/>
</dbReference>
<evidence type="ECO:0000256" key="2">
    <source>
        <dbReference type="ARBA" id="ARBA00004496"/>
    </source>
</evidence>
<evidence type="ECO:0000256" key="6">
    <source>
        <dbReference type="ARBA" id="ARBA00022603"/>
    </source>
</evidence>
<dbReference type="SUPFAM" id="SSF53335">
    <property type="entry name" value="S-adenosyl-L-methionine-dependent methyltransferases"/>
    <property type="match status" value="1"/>
</dbReference>
<gene>
    <name evidence="15" type="primary">rsmB</name>
    <name evidence="15" type="ORF">GOQ27_14790</name>
</gene>
<dbReference type="Pfam" id="PF01029">
    <property type="entry name" value="NusB"/>
    <property type="match status" value="1"/>
</dbReference>
<evidence type="ECO:0000256" key="13">
    <source>
        <dbReference type="PROSITE-ProRule" id="PRU01023"/>
    </source>
</evidence>
<evidence type="ECO:0000256" key="9">
    <source>
        <dbReference type="ARBA" id="ARBA00022884"/>
    </source>
</evidence>
<reference evidence="15" key="1">
    <citation type="submission" date="2019-12" db="EMBL/GenBank/DDBJ databases">
        <title>Clostridiaceae gen. nov. sp. nov., isolated from sediment in Xinjiang, China.</title>
        <authorList>
            <person name="Zhang R."/>
        </authorList>
    </citation>
    <scope>NUCLEOTIDE SEQUENCE</scope>
    <source>
        <strain evidence="15">D2Q-11</strain>
    </source>
</reference>
<dbReference type="InterPro" id="IPR001678">
    <property type="entry name" value="MeTrfase_RsmB-F_NOP2_dom"/>
</dbReference>
<dbReference type="SUPFAM" id="SSF48013">
    <property type="entry name" value="NusB-like"/>
    <property type="match status" value="1"/>
</dbReference>
<dbReference type="FunFam" id="3.30.70.1170:FF:000003">
    <property type="entry name" value="16S rRNA (Cytosine(967)-C(5))-methyltransferase RsmB"/>
    <property type="match status" value="1"/>
</dbReference>
<dbReference type="EMBL" id="WSFT01000053">
    <property type="protein sequence ID" value="MBS4539738.1"/>
    <property type="molecule type" value="Genomic_DNA"/>
</dbReference>
<evidence type="ECO:0000256" key="7">
    <source>
        <dbReference type="ARBA" id="ARBA00022679"/>
    </source>
</evidence>
<comment type="subcellular location">
    <subcellularLocation>
        <location evidence="2">Cytoplasm</location>
    </subcellularLocation>
</comment>
<evidence type="ECO:0000256" key="11">
    <source>
        <dbReference type="ARBA" id="ARBA00031088"/>
    </source>
</evidence>
<proteinExistence type="inferred from homology"/>
<feature type="domain" description="SAM-dependent MTase RsmB/NOP-type" evidence="14">
    <location>
        <begin position="171"/>
        <end position="445"/>
    </location>
</feature>
<evidence type="ECO:0000256" key="12">
    <source>
        <dbReference type="ARBA" id="ARBA00047283"/>
    </source>
</evidence>
<dbReference type="NCBIfam" id="TIGR00563">
    <property type="entry name" value="rsmB"/>
    <property type="match status" value="1"/>
</dbReference>
<dbReference type="PANTHER" id="PTHR22807">
    <property type="entry name" value="NOP2 YEAST -RELATED NOL1/NOP2/FMU SUN DOMAIN-CONTAINING"/>
    <property type="match status" value="1"/>
</dbReference>
<dbReference type="Pfam" id="PF01189">
    <property type="entry name" value="Methyltr_RsmB-F"/>
    <property type="match status" value="1"/>
</dbReference>
<dbReference type="AlphaFoldDB" id="A0A942Z9W3"/>
<dbReference type="Gene3D" id="3.40.50.150">
    <property type="entry name" value="Vaccinia Virus protein VP39"/>
    <property type="match status" value="1"/>
</dbReference>
<keyword evidence="16" id="KW-1185">Reference proteome</keyword>
<dbReference type="Proteomes" id="UP000724672">
    <property type="component" value="Unassembled WGS sequence"/>
</dbReference>